<dbReference type="InterPro" id="IPR050644">
    <property type="entry name" value="PG_Glycine_Bridge_Synth"/>
</dbReference>
<evidence type="ECO:0000256" key="1">
    <source>
        <dbReference type="ARBA" id="ARBA00009943"/>
    </source>
</evidence>
<dbReference type="PROSITE" id="PS51186">
    <property type="entry name" value="GNAT"/>
    <property type="match status" value="1"/>
</dbReference>
<dbReference type="Proteomes" id="UP000606494">
    <property type="component" value="Unassembled WGS sequence"/>
</dbReference>
<keyword evidence="6" id="KW-0961">Cell wall biogenesis/degradation</keyword>
<keyword evidence="3" id="KW-0133">Cell shape</keyword>
<dbReference type="InterPro" id="IPR038740">
    <property type="entry name" value="BioF2-like_GNAT_dom"/>
</dbReference>
<dbReference type="Pfam" id="PF13480">
    <property type="entry name" value="Acetyltransf_6"/>
    <property type="match status" value="1"/>
</dbReference>
<evidence type="ECO:0000256" key="4">
    <source>
        <dbReference type="ARBA" id="ARBA00022984"/>
    </source>
</evidence>
<evidence type="ECO:0000256" key="6">
    <source>
        <dbReference type="ARBA" id="ARBA00023316"/>
    </source>
</evidence>
<dbReference type="PROSITE" id="PS51191">
    <property type="entry name" value="FEMABX"/>
    <property type="match status" value="1"/>
</dbReference>
<protein>
    <submittedName>
        <fullName evidence="8">GNAT family N-acetyltransferase</fullName>
    </submittedName>
</protein>
<evidence type="ECO:0000313" key="9">
    <source>
        <dbReference type="Proteomes" id="UP000606494"/>
    </source>
</evidence>
<evidence type="ECO:0000259" key="7">
    <source>
        <dbReference type="PROSITE" id="PS51186"/>
    </source>
</evidence>
<evidence type="ECO:0000256" key="5">
    <source>
        <dbReference type="ARBA" id="ARBA00023315"/>
    </source>
</evidence>
<dbReference type="InterPro" id="IPR003447">
    <property type="entry name" value="FEMABX"/>
</dbReference>
<dbReference type="SUPFAM" id="SSF55729">
    <property type="entry name" value="Acyl-CoA N-acyltransferases (Nat)"/>
    <property type="match status" value="1"/>
</dbReference>
<dbReference type="InterPro" id="IPR000182">
    <property type="entry name" value="GNAT_dom"/>
</dbReference>
<comment type="similarity">
    <text evidence="1">Belongs to the FemABX family.</text>
</comment>
<comment type="caution">
    <text evidence="8">The sequence shown here is derived from an EMBL/GenBank/DDBJ whole genome shotgun (WGS) entry which is preliminary data.</text>
</comment>
<keyword evidence="4" id="KW-0573">Peptidoglycan synthesis</keyword>
<keyword evidence="5" id="KW-0012">Acyltransferase</keyword>
<dbReference type="Gene3D" id="3.40.630.30">
    <property type="match status" value="1"/>
</dbReference>
<dbReference type="PANTHER" id="PTHR36174:SF1">
    <property type="entry name" value="LIPID II:GLYCINE GLYCYLTRANSFERASE"/>
    <property type="match status" value="1"/>
</dbReference>
<dbReference type="InterPro" id="IPR016181">
    <property type="entry name" value="Acyl_CoA_acyltransferase"/>
</dbReference>
<proteinExistence type="inferred from homology"/>
<name>A0ABR7Y8U9_9SPHI</name>
<dbReference type="RefSeq" id="WP_190310881.1">
    <property type="nucleotide sequence ID" value="NZ_JACNYK010000008.1"/>
</dbReference>
<dbReference type="PANTHER" id="PTHR36174">
    <property type="entry name" value="LIPID II:GLYCINE GLYCYLTRANSFERASE"/>
    <property type="match status" value="1"/>
</dbReference>
<keyword evidence="2" id="KW-0808">Transferase</keyword>
<sequence>MYSFEILDVGNPRWEELINASYIYDFHHTPFYHRIDNSYKSLLFVGQDKTDFVAIPLVLRPIEGTELFDLTSVYGYCGPISNRLDFSFSDGFLAFFKDKFDAYCLKNNIVSAFSRLHALIDQHTVFAGFGDVQLLNKTISIDLTLSLEEQRKQYRKSNKSEINQLRKKGFVVEEAKSSGDIEQFVDIYYETMRRVDASPYYYFTKEYFNEFLDNSQFKSKLLVAKYDGQIVAGAIFTMTDKIMQYHLAGTTEDFIRLTPMKLVLDEARLLGNELGLEYLHLGGGVGGSDEDSLFRFKSGFSKDFKQFAVWKYIVDPVKYGMLVEQNNVKDKESCFFPLYRS</sequence>
<evidence type="ECO:0000256" key="2">
    <source>
        <dbReference type="ARBA" id="ARBA00022679"/>
    </source>
</evidence>
<feature type="domain" description="N-acetyltransferase" evidence="7">
    <location>
        <begin position="170"/>
        <end position="324"/>
    </location>
</feature>
<reference evidence="8 9" key="1">
    <citation type="submission" date="2020-08" db="EMBL/GenBank/DDBJ databases">
        <title>Sphingobacterium sp. DN00404 isolated from aquaculture water.</title>
        <authorList>
            <person name="Zhang M."/>
        </authorList>
    </citation>
    <scope>NUCLEOTIDE SEQUENCE [LARGE SCALE GENOMIC DNA]</scope>
    <source>
        <strain evidence="8 9">KCTC 32294</strain>
    </source>
</reference>
<accession>A0ABR7Y8U9</accession>
<gene>
    <name evidence="8" type="ORF">H8B17_19310</name>
</gene>
<evidence type="ECO:0000256" key="3">
    <source>
        <dbReference type="ARBA" id="ARBA00022960"/>
    </source>
</evidence>
<keyword evidence="9" id="KW-1185">Reference proteome</keyword>
<evidence type="ECO:0000313" key="8">
    <source>
        <dbReference type="EMBL" id="MBD1427733.1"/>
    </source>
</evidence>
<dbReference type="EMBL" id="JACNYK010000008">
    <property type="protein sequence ID" value="MBD1427733.1"/>
    <property type="molecule type" value="Genomic_DNA"/>
</dbReference>
<organism evidence="8 9">
    <name type="scientific">Sphingobacterium arenae</name>
    <dbReference type="NCBI Taxonomy" id="1280598"/>
    <lineage>
        <taxon>Bacteria</taxon>
        <taxon>Pseudomonadati</taxon>
        <taxon>Bacteroidota</taxon>
        <taxon>Sphingobacteriia</taxon>
        <taxon>Sphingobacteriales</taxon>
        <taxon>Sphingobacteriaceae</taxon>
        <taxon>Sphingobacterium</taxon>
    </lineage>
</organism>